<protein>
    <submittedName>
        <fullName evidence="2">Uncharacterized protein</fullName>
    </submittedName>
</protein>
<evidence type="ECO:0000256" key="1">
    <source>
        <dbReference type="SAM" id="MobiDB-lite"/>
    </source>
</evidence>
<dbReference type="EMBL" id="HBGU01081701">
    <property type="protein sequence ID" value="CAD9549022.1"/>
    <property type="molecule type" value="Transcribed_RNA"/>
</dbReference>
<gene>
    <name evidence="2" type="ORF">CBRE1094_LOCUS44611</name>
</gene>
<reference evidence="2" key="1">
    <citation type="submission" date="2021-01" db="EMBL/GenBank/DDBJ databases">
        <authorList>
            <person name="Corre E."/>
            <person name="Pelletier E."/>
            <person name="Niang G."/>
            <person name="Scheremetjew M."/>
            <person name="Finn R."/>
            <person name="Kale V."/>
            <person name="Holt S."/>
            <person name="Cochrane G."/>
            <person name="Meng A."/>
            <person name="Brown T."/>
            <person name="Cohen L."/>
        </authorList>
    </citation>
    <scope>NUCLEOTIDE SEQUENCE</scope>
    <source>
        <strain evidence="2">UTEX LB 985</strain>
    </source>
</reference>
<feature type="compositionally biased region" description="Low complexity" evidence="1">
    <location>
        <begin position="594"/>
        <end position="603"/>
    </location>
</feature>
<feature type="region of interest" description="Disordered" evidence="1">
    <location>
        <begin position="676"/>
        <end position="712"/>
    </location>
</feature>
<accession>A0A7S2NN36</accession>
<name>A0A7S2NN36_9EUKA</name>
<evidence type="ECO:0000313" key="2">
    <source>
        <dbReference type="EMBL" id="CAD9549022.1"/>
    </source>
</evidence>
<feature type="compositionally biased region" description="Low complexity" evidence="1">
    <location>
        <begin position="1004"/>
        <end position="1018"/>
    </location>
</feature>
<organism evidence="2">
    <name type="scientific">Haptolina brevifila</name>
    <dbReference type="NCBI Taxonomy" id="156173"/>
    <lineage>
        <taxon>Eukaryota</taxon>
        <taxon>Haptista</taxon>
        <taxon>Haptophyta</taxon>
        <taxon>Prymnesiophyceae</taxon>
        <taxon>Prymnesiales</taxon>
        <taxon>Prymnesiaceae</taxon>
        <taxon>Haptolina</taxon>
    </lineage>
</organism>
<proteinExistence type="predicted"/>
<feature type="region of interest" description="Disordered" evidence="1">
    <location>
        <begin position="996"/>
        <end position="1049"/>
    </location>
</feature>
<sequence>MAPLRAGGPRLVKDLFLRIEPSLPRHFRLEPPDPNQVKLDEEALLRLTFLGGNDKEVQLTKPVLKEQKKILEAVITAQNELKSFHMQPNDPDMPLMIVSEDPHFKIDGNISAKKKELQQSGLGFVFKLKVLCEEEYYTTQPEGGAPDNLSRTPIPKATFWSETGELSRSSNDRTKARAIPLELFLMGCTIVKLGEQTYVEFEHNIFMRKASDEKGQRWERYDGPLPPGERLTYLDGKSVTKKFKMQVLSGGNVRMVLQGPLVELLSENAELALANSEHSIENHSTFPMLKVCMIDDYGAFAPGAPGDMIRLQWDGNVHVLPLGPDGTATFEKLTLTVLAESLQSQAAGSQAGGSSTQIQRRPLAISIDAFNKGSASSSATSRGEGPAQGNDGSLIGIEKVVRYLTVVPSALPAKLVLSYNGQPVETVDVSTGGGSDASSAVQLATIAEMAGTQLSGLKLTATNEVGVTLAPPYEPTVTLTVDNQPLPTEDLDCFLRTGELPPMSQLRVPSAIRDGSRTVSLELRAASSRSRRQSSSSAAHHVELRLCLKPLPGPPVQWRILSAQPPRAAAGGTPSATTSAAANIHGRAGRGTPSAAASASSSSVGDLEVSVGDPIQTLLRIIAADANQNECTLDGTTAFPVLTVCPREEGNAPEADGDTVRSPCFRLDGHSYADAFSGDRSLNLQPEGDGSSTRGGGPADSSREGANGGIGSLGEALRATVGDRSLQRSATRGRQGTASEASVDAVVGFIAKGARLHGPCGTYTLIVSDPDGNFKAATAVLTLLPGAPSTLSLRPSALTALRAECHTGTRLCISQHHFRMHVLDASANPLVVERFEWEPPQVVRIEPSSADTPLVRVARCGELTTEDQGREHVVDKLLLRFDPQTSLGSVRPLKQSQRLTFRAKVKHGGKSSTVSSGAIIVEARLATSRVVKELVLVDAAACLAGSAPPAPLPPPDPLPKLIEAGWRLPTVGVGFELENGERCTLASLMGEATEIGTEPMDTGAPATSSSTAPSSASPIGAMRPRRATRSMPDGSEDASTLQPSLPVPASPATITLVRAGQGGRTGQTLTLDHLGDGRFALKDDNEGITKVGDYEVRAEYTETREIVREALAGSEVDGFADETKLEARTLLMFSVIAGPPALIAHKTTNVVACNNTSRLNALAPSKFTMLDTYGNPTMAPAGAKVRLIATCLRTTGETAARNAAAFKAAAAAAAGGASSSTAAAAAAAAAASSSAAAAASGSHLDPSAGSQTVAVPPALCLPDGAGFDSNGVAHMEGVKVANREGDDCTIVFSFLLDGWSGGSVPVLPDPISVEFENTAVQEEEHRRESEQRAEQSALLAALQNEHSVDVGLLANSHMQKQQIQIDWERNRDKALSLIQSVTNLQLPAAAQSQTKDQTPGLLHQSVPSLWSSTALKVPRLLHAVPAQRFSQ</sequence>
<feature type="region of interest" description="Disordered" evidence="1">
    <location>
        <begin position="585"/>
        <end position="607"/>
    </location>
</feature>